<reference evidence="2" key="1">
    <citation type="submission" date="2022-05" db="EMBL/GenBank/DDBJ databases">
        <authorList>
            <person name="Jo J.-H."/>
            <person name="Im W.-T."/>
        </authorList>
    </citation>
    <scope>NUCLEOTIDE SEQUENCE</scope>
    <source>
        <strain evidence="2">RG327</strain>
    </source>
</reference>
<dbReference type="EMBL" id="JAMGBC010000001">
    <property type="protein sequence ID" value="MCL6679797.1"/>
    <property type="molecule type" value="Genomic_DNA"/>
</dbReference>
<dbReference type="RefSeq" id="WP_249868676.1">
    <property type="nucleotide sequence ID" value="NZ_JAMGBC010000001.1"/>
</dbReference>
<evidence type="ECO:0000313" key="2">
    <source>
        <dbReference type="EMBL" id="MCL6679797.1"/>
    </source>
</evidence>
<accession>A0ABT0RHN8</accession>
<keyword evidence="3" id="KW-1185">Reference proteome</keyword>
<feature type="signal peptide" evidence="1">
    <location>
        <begin position="1"/>
        <end position="20"/>
    </location>
</feature>
<evidence type="ECO:0000256" key="1">
    <source>
        <dbReference type="SAM" id="SignalP"/>
    </source>
</evidence>
<gene>
    <name evidence="2" type="ORF">LZ519_10795</name>
</gene>
<evidence type="ECO:0000313" key="3">
    <source>
        <dbReference type="Proteomes" id="UP001165343"/>
    </source>
</evidence>
<proteinExistence type="predicted"/>
<sequence length="129" mass="13437">MKPLIAIAVALVLAGASTGAGSPHDAAAQAKLDKYLAGRVAGETKHCLAVDKTGHPVGIDDSTILFIDGPRVWQSQLSGSFECGKIDRQSVIITESGAQRMCAGDKLVFENGTLSGACYVGEFTPYTKP</sequence>
<dbReference type="Proteomes" id="UP001165343">
    <property type="component" value="Unassembled WGS sequence"/>
</dbReference>
<keyword evidence="1" id="KW-0732">Signal</keyword>
<organism evidence="2 3">
    <name type="scientific">Sphingomonas anseongensis</name>
    <dbReference type="NCBI Taxonomy" id="2908207"/>
    <lineage>
        <taxon>Bacteria</taxon>
        <taxon>Pseudomonadati</taxon>
        <taxon>Pseudomonadota</taxon>
        <taxon>Alphaproteobacteria</taxon>
        <taxon>Sphingomonadales</taxon>
        <taxon>Sphingomonadaceae</taxon>
        <taxon>Sphingomonas</taxon>
    </lineage>
</organism>
<name>A0ABT0RHN8_9SPHN</name>
<comment type="caution">
    <text evidence="2">The sequence shown here is derived from an EMBL/GenBank/DDBJ whole genome shotgun (WGS) entry which is preliminary data.</text>
</comment>
<protein>
    <submittedName>
        <fullName evidence="2">Uncharacterized protein</fullName>
    </submittedName>
</protein>
<feature type="chain" id="PRO_5045602104" evidence="1">
    <location>
        <begin position="21"/>
        <end position="129"/>
    </location>
</feature>